<dbReference type="Proteomes" id="UP000234744">
    <property type="component" value="Unassembled WGS sequence"/>
</dbReference>
<name>A0ABX4U2G6_PSEDL</name>
<accession>A0ABX4U2G6</accession>
<reference evidence="1 2" key="1">
    <citation type="submission" date="2017-12" db="EMBL/GenBank/DDBJ databases">
        <title>Detection of the carbapenemase gene blaVIM-5 in members of the Pseudomonas putida group isolated from polluted Nigerian wetlands.</title>
        <authorList>
            <person name="Adelowo O."/>
            <person name="Vollmers J."/>
            <person name="Maeusezahl I."/>
            <person name="Kaster A.-K."/>
            <person name="Mueller J.A."/>
        </authorList>
    </citation>
    <scope>NUCLEOTIDE SEQUENCE [LARGE SCALE GENOMIC DNA]</scope>
    <source>
        <strain evidence="1 2">MR69</strain>
    </source>
</reference>
<proteinExistence type="predicted"/>
<dbReference type="EMBL" id="PJCJ01000004">
    <property type="protein sequence ID" value="PLV14955.1"/>
    <property type="molecule type" value="Genomic_DNA"/>
</dbReference>
<keyword evidence="2" id="KW-1185">Reference proteome</keyword>
<comment type="caution">
    <text evidence="1">The sequence shown here is derived from an EMBL/GenBank/DDBJ whole genome shotgun (WGS) entry which is preliminary data.</text>
</comment>
<evidence type="ECO:0000313" key="1">
    <source>
        <dbReference type="EMBL" id="PLV14955.1"/>
    </source>
</evidence>
<protein>
    <submittedName>
        <fullName evidence="1">Diguanylate cyclase</fullName>
    </submittedName>
</protein>
<evidence type="ECO:0000313" key="2">
    <source>
        <dbReference type="Proteomes" id="UP000234744"/>
    </source>
</evidence>
<gene>
    <name evidence="1" type="ORF">CXG47_08910</name>
</gene>
<sequence length="35" mass="3498">MGAGSPANTGKAGAIHRVAFFAGEPAPTMVAMQPR</sequence>
<organism evidence="1 2">
    <name type="scientific">Pseudomonas plecoglossicida</name>
    <dbReference type="NCBI Taxonomy" id="70775"/>
    <lineage>
        <taxon>Bacteria</taxon>
        <taxon>Pseudomonadati</taxon>
        <taxon>Pseudomonadota</taxon>
        <taxon>Gammaproteobacteria</taxon>
        <taxon>Pseudomonadales</taxon>
        <taxon>Pseudomonadaceae</taxon>
        <taxon>Pseudomonas</taxon>
    </lineage>
</organism>